<dbReference type="InterPro" id="IPR032710">
    <property type="entry name" value="NTF2-like_dom_sf"/>
</dbReference>
<dbReference type="Proteomes" id="UP000477722">
    <property type="component" value="Unassembled WGS sequence"/>
</dbReference>
<comment type="caution">
    <text evidence="2">The sequence shown here is derived from an EMBL/GenBank/DDBJ whole genome shotgun (WGS) entry which is preliminary data.</text>
</comment>
<dbReference type="AlphaFoldDB" id="A0A6G4WUP1"/>
<reference evidence="2 3" key="1">
    <citation type="submission" date="2020-02" db="EMBL/GenBank/DDBJ databases">
        <title>Whole-genome analyses of novel actinobacteria.</title>
        <authorList>
            <person name="Sahin N."/>
            <person name="Tatar D."/>
        </authorList>
    </citation>
    <scope>NUCLEOTIDE SEQUENCE [LARGE SCALE GENOMIC DNA]</scope>
    <source>
        <strain evidence="2 3">SB3404</strain>
    </source>
</reference>
<dbReference type="RefSeq" id="WP_165297987.1">
    <property type="nucleotide sequence ID" value="NZ_JAAKZZ010000054.1"/>
</dbReference>
<evidence type="ECO:0000259" key="1">
    <source>
        <dbReference type="Pfam" id="PF13577"/>
    </source>
</evidence>
<evidence type="ECO:0000313" key="2">
    <source>
        <dbReference type="EMBL" id="NGO68337.1"/>
    </source>
</evidence>
<protein>
    <submittedName>
        <fullName evidence="2">SnoaL-like domain-containing protein</fullName>
    </submittedName>
</protein>
<feature type="domain" description="SnoaL-like" evidence="1">
    <location>
        <begin position="4"/>
        <end position="122"/>
    </location>
</feature>
<keyword evidence="3" id="KW-1185">Reference proteome</keyword>
<evidence type="ECO:0000313" key="3">
    <source>
        <dbReference type="Proteomes" id="UP000477722"/>
    </source>
</evidence>
<proteinExistence type="predicted"/>
<dbReference type="InterPro" id="IPR037401">
    <property type="entry name" value="SnoaL-like"/>
</dbReference>
<dbReference type="EMBL" id="JAAKZZ010000054">
    <property type="protein sequence ID" value="NGO68337.1"/>
    <property type="molecule type" value="Genomic_DNA"/>
</dbReference>
<dbReference type="SUPFAM" id="SSF54427">
    <property type="entry name" value="NTF2-like"/>
    <property type="match status" value="1"/>
</dbReference>
<name>A0A6G4WUP1_9ACTN</name>
<dbReference type="Gene3D" id="3.10.450.50">
    <property type="match status" value="1"/>
</dbReference>
<organism evidence="2 3">
    <name type="scientific">Streptomyces boncukensis</name>
    <dbReference type="NCBI Taxonomy" id="2711219"/>
    <lineage>
        <taxon>Bacteria</taxon>
        <taxon>Bacillati</taxon>
        <taxon>Actinomycetota</taxon>
        <taxon>Actinomycetes</taxon>
        <taxon>Kitasatosporales</taxon>
        <taxon>Streptomycetaceae</taxon>
        <taxon>Streptomyces</taxon>
    </lineage>
</organism>
<sequence length="200" mass="22593">MSAEEVTQLVLRERQSRDRGWYEEMAACFADDCVVVMSWYTGSGAGFVRHTQQATAQRGDLAVHHLGPPAVRVHGDRALAELPLVIERRVDVDGVEADIASSCRSQYRAQRGADGVWRIVRITSVYEKDTITPALPNTRLNIDPQELAAYRPSYRCLAWDLNRRGFPVGDDHLGDDRPEAVQAQYREEMTWLRQARIPSA</sequence>
<accession>A0A6G4WUP1</accession>
<dbReference type="Pfam" id="PF13577">
    <property type="entry name" value="SnoaL_4"/>
    <property type="match status" value="1"/>
</dbReference>
<gene>
    <name evidence="2" type="ORF">G5C65_08215</name>
</gene>